<comment type="cofactor">
    <cofactor evidence="1">
        <name>[4Fe-4S] cluster</name>
        <dbReference type="ChEBI" id="CHEBI:49883"/>
    </cofactor>
</comment>
<dbReference type="GO" id="GO:0006284">
    <property type="term" value="P:base-excision repair"/>
    <property type="evidence" value="ECO:0007669"/>
    <property type="project" value="InterPro"/>
</dbReference>
<dbReference type="GO" id="GO:0046872">
    <property type="term" value="F:metal ion binding"/>
    <property type="evidence" value="ECO:0007669"/>
    <property type="project" value="UniProtKB-KW"/>
</dbReference>
<dbReference type="Proteomes" id="UP000033935">
    <property type="component" value="Unassembled WGS sequence"/>
</dbReference>
<evidence type="ECO:0000256" key="9">
    <source>
        <dbReference type="ARBA" id="ARBA00023295"/>
    </source>
</evidence>
<evidence type="ECO:0000313" key="11">
    <source>
        <dbReference type="EMBL" id="KKR03832.1"/>
    </source>
</evidence>
<keyword evidence="7" id="KW-0411">Iron-sulfur</keyword>
<dbReference type="InterPro" id="IPR023170">
    <property type="entry name" value="HhH_base_excis_C"/>
</dbReference>
<dbReference type="GO" id="GO:0032357">
    <property type="term" value="F:oxidized purine DNA binding"/>
    <property type="evidence" value="ECO:0007669"/>
    <property type="project" value="TreeGrafter"/>
</dbReference>
<dbReference type="SMART" id="SM00478">
    <property type="entry name" value="ENDO3c"/>
    <property type="match status" value="1"/>
</dbReference>
<evidence type="ECO:0000313" key="12">
    <source>
        <dbReference type="Proteomes" id="UP000033935"/>
    </source>
</evidence>
<sequence length="294" mass="34215">MKIATKLLRWYRRLGRDLPWRNTRNPYHILVSEVMLQQTQVDRVKLFYNRWLKQFPNWKRLAQASNKEIIHAWAGLGYNRRVLALRHIAQKISEHGVPKTYEEWLILKGIGPYTASAISAFAQKKRILPIDTNIRRVLGRILLGKPFSDPADDKKIQKYTNTFLPLRGAYYDVPQALFDLASITCTKTPNCGQCPLRQNCKSSKLFLSGTVHIPKRTIVASKEHKHRNKSYPDRIYRGRILKVVREKSEVSIQKIGYAIDKTFDPKLDQSWVQSMIQRLSKEGFTKQKKGKISL</sequence>
<evidence type="ECO:0000256" key="3">
    <source>
        <dbReference type="ARBA" id="ARBA00022723"/>
    </source>
</evidence>
<protein>
    <submittedName>
        <fullName evidence="11">HhH-GPD family protein</fullName>
    </submittedName>
</protein>
<evidence type="ECO:0000256" key="7">
    <source>
        <dbReference type="ARBA" id="ARBA00023014"/>
    </source>
</evidence>
<gene>
    <name evidence="11" type="ORF">UT30_C0018G0011</name>
</gene>
<keyword evidence="5" id="KW-0378">Hydrolase</keyword>
<dbReference type="InterPro" id="IPR003265">
    <property type="entry name" value="HhH-GPD_domain"/>
</dbReference>
<dbReference type="Gene3D" id="1.10.340.30">
    <property type="entry name" value="Hypothetical protein, domain 2"/>
    <property type="match status" value="1"/>
</dbReference>
<keyword evidence="8" id="KW-0234">DNA repair</keyword>
<comment type="similarity">
    <text evidence="2">Belongs to the Nth/MutY family.</text>
</comment>
<organism evidence="11 12">
    <name type="scientific">Candidatus Uhrbacteria bacterium GW2011_GWF2_39_13</name>
    <dbReference type="NCBI Taxonomy" id="1618995"/>
    <lineage>
        <taxon>Bacteria</taxon>
        <taxon>Candidatus Uhriibacteriota</taxon>
    </lineage>
</organism>
<dbReference type="GO" id="GO:0034039">
    <property type="term" value="F:8-oxo-7,8-dihydroguanine DNA N-glycosylase activity"/>
    <property type="evidence" value="ECO:0007669"/>
    <property type="project" value="TreeGrafter"/>
</dbReference>
<dbReference type="EMBL" id="LBWG01000018">
    <property type="protein sequence ID" value="KKR03832.1"/>
    <property type="molecule type" value="Genomic_DNA"/>
</dbReference>
<evidence type="ECO:0000256" key="5">
    <source>
        <dbReference type="ARBA" id="ARBA00022801"/>
    </source>
</evidence>
<evidence type="ECO:0000256" key="2">
    <source>
        <dbReference type="ARBA" id="ARBA00008343"/>
    </source>
</evidence>
<dbReference type="AlphaFoldDB" id="A0A0G0QQA9"/>
<dbReference type="PATRIC" id="fig|1618995.3.peg.785"/>
<dbReference type="GO" id="GO:0051536">
    <property type="term" value="F:iron-sulfur cluster binding"/>
    <property type="evidence" value="ECO:0007669"/>
    <property type="project" value="UniProtKB-KW"/>
</dbReference>
<evidence type="ECO:0000256" key="4">
    <source>
        <dbReference type="ARBA" id="ARBA00022763"/>
    </source>
</evidence>
<dbReference type="Gene3D" id="1.10.1670.10">
    <property type="entry name" value="Helix-hairpin-Helix base-excision DNA repair enzymes (C-terminal)"/>
    <property type="match status" value="1"/>
</dbReference>
<evidence type="ECO:0000256" key="6">
    <source>
        <dbReference type="ARBA" id="ARBA00023004"/>
    </source>
</evidence>
<name>A0A0G0QQA9_9BACT</name>
<keyword evidence="3" id="KW-0479">Metal-binding</keyword>
<keyword evidence="4" id="KW-0227">DNA damage</keyword>
<evidence type="ECO:0000256" key="1">
    <source>
        <dbReference type="ARBA" id="ARBA00001966"/>
    </source>
</evidence>
<keyword evidence="6" id="KW-0408">Iron</keyword>
<dbReference type="SUPFAM" id="SSF48150">
    <property type="entry name" value="DNA-glycosylase"/>
    <property type="match status" value="1"/>
</dbReference>
<dbReference type="InterPro" id="IPR044298">
    <property type="entry name" value="MIG/MutY"/>
</dbReference>
<accession>A0A0G0QQA9</accession>
<reference evidence="11 12" key="1">
    <citation type="journal article" date="2015" name="Nature">
        <title>rRNA introns, odd ribosomes, and small enigmatic genomes across a large radiation of phyla.</title>
        <authorList>
            <person name="Brown C.T."/>
            <person name="Hug L.A."/>
            <person name="Thomas B.C."/>
            <person name="Sharon I."/>
            <person name="Castelle C.J."/>
            <person name="Singh A."/>
            <person name="Wilkins M.J."/>
            <person name="Williams K.H."/>
            <person name="Banfield J.F."/>
        </authorList>
    </citation>
    <scope>NUCLEOTIDE SEQUENCE [LARGE SCALE GENOMIC DNA]</scope>
</reference>
<comment type="caution">
    <text evidence="11">The sequence shown here is derived from an EMBL/GenBank/DDBJ whole genome shotgun (WGS) entry which is preliminary data.</text>
</comment>
<feature type="domain" description="HhH-GPD" evidence="10">
    <location>
        <begin position="35"/>
        <end position="183"/>
    </location>
</feature>
<dbReference type="CDD" id="cd00056">
    <property type="entry name" value="ENDO3c"/>
    <property type="match status" value="1"/>
</dbReference>
<dbReference type="GO" id="GO:0000701">
    <property type="term" value="F:purine-specific mismatch base pair DNA N-glycosylase activity"/>
    <property type="evidence" value="ECO:0007669"/>
    <property type="project" value="TreeGrafter"/>
</dbReference>
<dbReference type="InterPro" id="IPR011257">
    <property type="entry name" value="DNA_glycosylase"/>
</dbReference>
<dbReference type="Pfam" id="PF00730">
    <property type="entry name" value="HhH-GPD"/>
    <property type="match status" value="1"/>
</dbReference>
<dbReference type="GO" id="GO:0035485">
    <property type="term" value="F:adenine/guanine mispair binding"/>
    <property type="evidence" value="ECO:0007669"/>
    <property type="project" value="TreeGrafter"/>
</dbReference>
<keyword evidence="9" id="KW-0326">Glycosidase</keyword>
<evidence type="ECO:0000259" key="10">
    <source>
        <dbReference type="SMART" id="SM00478"/>
    </source>
</evidence>
<dbReference type="PANTHER" id="PTHR42944:SF1">
    <property type="entry name" value="ADENINE DNA GLYCOSYLASE"/>
    <property type="match status" value="1"/>
</dbReference>
<dbReference type="GO" id="GO:0006298">
    <property type="term" value="P:mismatch repair"/>
    <property type="evidence" value="ECO:0007669"/>
    <property type="project" value="TreeGrafter"/>
</dbReference>
<evidence type="ECO:0000256" key="8">
    <source>
        <dbReference type="ARBA" id="ARBA00023204"/>
    </source>
</evidence>
<dbReference type="PANTHER" id="PTHR42944">
    <property type="entry name" value="ADENINE DNA GLYCOSYLASE"/>
    <property type="match status" value="1"/>
</dbReference>
<proteinExistence type="inferred from homology"/>